<reference evidence="1 2" key="1">
    <citation type="submission" date="2016-02" db="EMBL/GenBank/DDBJ databases">
        <title>Genome analysis of coral dinoflagellate symbionts highlights evolutionary adaptations to a symbiotic lifestyle.</title>
        <authorList>
            <person name="Aranda M."/>
            <person name="Li Y."/>
            <person name="Liew Y.J."/>
            <person name="Baumgarten S."/>
            <person name="Simakov O."/>
            <person name="Wilson M."/>
            <person name="Piel J."/>
            <person name="Ashoor H."/>
            <person name="Bougouffa S."/>
            <person name="Bajic V.B."/>
            <person name="Ryu T."/>
            <person name="Ravasi T."/>
            <person name="Bayer T."/>
            <person name="Micklem G."/>
            <person name="Kim H."/>
            <person name="Bhak J."/>
            <person name="Lajeunesse T.C."/>
            <person name="Voolstra C.R."/>
        </authorList>
    </citation>
    <scope>NUCLEOTIDE SEQUENCE [LARGE SCALE GENOMIC DNA]</scope>
    <source>
        <strain evidence="1 2">CCMP2467</strain>
    </source>
</reference>
<accession>A0A1Q9E4N9</accession>
<dbReference type="EMBL" id="LSRX01000265">
    <property type="protein sequence ID" value="OLQ02375.1"/>
    <property type="molecule type" value="Genomic_DNA"/>
</dbReference>
<dbReference type="OrthoDB" id="423955at2759"/>
<gene>
    <name evidence="1" type="ORF">AK812_SmicGene14782</name>
</gene>
<evidence type="ECO:0000313" key="2">
    <source>
        <dbReference type="Proteomes" id="UP000186817"/>
    </source>
</evidence>
<proteinExistence type="predicted"/>
<organism evidence="1 2">
    <name type="scientific">Symbiodinium microadriaticum</name>
    <name type="common">Dinoflagellate</name>
    <name type="synonym">Zooxanthella microadriatica</name>
    <dbReference type="NCBI Taxonomy" id="2951"/>
    <lineage>
        <taxon>Eukaryota</taxon>
        <taxon>Sar</taxon>
        <taxon>Alveolata</taxon>
        <taxon>Dinophyceae</taxon>
        <taxon>Suessiales</taxon>
        <taxon>Symbiodiniaceae</taxon>
        <taxon>Symbiodinium</taxon>
    </lineage>
</organism>
<dbReference type="AlphaFoldDB" id="A0A1Q9E4N9"/>
<protein>
    <submittedName>
        <fullName evidence="1">Uncharacterized protein</fullName>
    </submittedName>
</protein>
<comment type="caution">
    <text evidence="1">The sequence shown here is derived from an EMBL/GenBank/DDBJ whole genome shotgun (WGS) entry which is preliminary data.</text>
</comment>
<name>A0A1Q9E4N9_SYMMI</name>
<sequence length="417" mass="44948">MLRCSLSCAPPAFKKTRPEELKPYRDLDANRVALSGNGSWDIAAHLDPDLLLPFLEPRALQCFEPSSAPGPSFKHERESEVMGLFRKWDGLGLLHLVPGPLEETRLTRIFGAYKDPGRDRQIGDRRHMNNREARIADGPSRRLPAGPQLVRLTCPRWTHGLYGSIVDRKDFYHQAAVSLQRASCNAVAPVFRLKDFLGTQAYVDFLAAADLACAEACRGTSSFLPSAVLVDTNPPVHGAFRSLLQGDHAGVEMACSGHEGLLRAAGILGDPPGGRLLNKCPVSVAGPWTGLIIDDLFCVSCEQLRPGGDGPPVAASERLLRQAKKAYAAEGVVGSDAKDQFSQRVFCAAGAQIDASAPTVSAGLVLVGLPAHRRLALAHASLTVAAERYISEELASILAGSWMLREMISLAMKFISV</sequence>
<keyword evidence="2" id="KW-1185">Reference proteome</keyword>
<evidence type="ECO:0000313" key="1">
    <source>
        <dbReference type="EMBL" id="OLQ02375.1"/>
    </source>
</evidence>
<dbReference type="Proteomes" id="UP000186817">
    <property type="component" value="Unassembled WGS sequence"/>
</dbReference>